<protein>
    <submittedName>
        <fullName evidence="6">Translation elongation factor Tu</fullName>
    </submittedName>
</protein>
<dbReference type="InterPro" id="IPR050100">
    <property type="entry name" value="TRAFAC_GTPase_members"/>
</dbReference>
<dbReference type="InterPro" id="IPR004161">
    <property type="entry name" value="EFTu-like_2"/>
</dbReference>
<dbReference type="InterPro" id="IPR009001">
    <property type="entry name" value="Transl_elong_EF1A/Init_IF2_C"/>
</dbReference>
<feature type="region of interest" description="Disordered" evidence="4">
    <location>
        <begin position="455"/>
        <end position="476"/>
    </location>
</feature>
<dbReference type="SUPFAM" id="SSF50447">
    <property type="entry name" value="Translation proteins"/>
    <property type="match status" value="1"/>
</dbReference>
<dbReference type="Pfam" id="PF03144">
    <property type="entry name" value="GTP_EFTU_D2"/>
    <property type="match status" value="1"/>
</dbReference>
<evidence type="ECO:0000256" key="4">
    <source>
        <dbReference type="SAM" id="MobiDB-lite"/>
    </source>
</evidence>
<feature type="compositionally biased region" description="Basic and acidic residues" evidence="4">
    <location>
        <begin position="455"/>
        <end position="465"/>
    </location>
</feature>
<accession>A0A4Q9KTG9</accession>
<gene>
    <name evidence="6" type="ORF">CWI39_2596p0010</name>
</gene>
<dbReference type="Gene3D" id="3.40.50.300">
    <property type="entry name" value="P-loop containing nucleotide triphosphate hydrolases"/>
    <property type="match status" value="1"/>
</dbReference>
<dbReference type="InterPro" id="IPR000795">
    <property type="entry name" value="T_Tr_GTP-bd_dom"/>
</dbReference>
<keyword evidence="2" id="KW-0547">Nucleotide-binding</keyword>
<feature type="domain" description="Tr-type G" evidence="5">
    <location>
        <begin position="6"/>
        <end position="237"/>
    </location>
</feature>
<dbReference type="PROSITE" id="PS51722">
    <property type="entry name" value="G_TR_2"/>
    <property type="match status" value="1"/>
</dbReference>
<reference evidence="6 7" key="1">
    <citation type="submission" date="2017-12" db="EMBL/GenBank/DDBJ databases">
        <authorList>
            <person name="Pombert J.-F."/>
            <person name="Haag K.L."/>
            <person name="Ebert D."/>
        </authorList>
    </citation>
    <scope>NUCLEOTIDE SEQUENCE [LARGE SCALE GENOMIC DNA]</scope>
    <source>
        <strain evidence="6">IL-BN-2</strain>
    </source>
</reference>
<evidence type="ECO:0000313" key="6">
    <source>
        <dbReference type="EMBL" id="TBT98077.1"/>
    </source>
</evidence>
<evidence type="ECO:0000256" key="2">
    <source>
        <dbReference type="ARBA" id="ARBA00022741"/>
    </source>
</evidence>
<dbReference type="GO" id="GO:0003924">
    <property type="term" value="F:GTPase activity"/>
    <property type="evidence" value="ECO:0007669"/>
    <property type="project" value="InterPro"/>
</dbReference>
<evidence type="ECO:0000259" key="5">
    <source>
        <dbReference type="PROSITE" id="PS51722"/>
    </source>
</evidence>
<name>A0A4Q9KTG9_9MICR</name>
<dbReference type="InterPro" id="IPR054696">
    <property type="entry name" value="GTP-eEF1A_C"/>
</dbReference>
<dbReference type="SUPFAM" id="SSF52540">
    <property type="entry name" value="P-loop containing nucleoside triphosphate hydrolases"/>
    <property type="match status" value="1"/>
</dbReference>
<organism evidence="6 7">
    <name type="scientific">Hamiltosporidium magnivora</name>
    <dbReference type="NCBI Taxonomy" id="148818"/>
    <lineage>
        <taxon>Eukaryota</taxon>
        <taxon>Fungi</taxon>
        <taxon>Fungi incertae sedis</taxon>
        <taxon>Microsporidia</taxon>
        <taxon>Dubosqiidae</taxon>
        <taxon>Hamiltosporidium</taxon>
    </lineage>
</organism>
<dbReference type="GO" id="GO:0005525">
    <property type="term" value="F:GTP binding"/>
    <property type="evidence" value="ECO:0007669"/>
    <property type="project" value="UniProtKB-KW"/>
</dbReference>
<dbReference type="InterPro" id="IPR031157">
    <property type="entry name" value="G_TR_CS"/>
</dbReference>
<proteinExistence type="inferred from homology"/>
<dbReference type="VEuPathDB" id="MicrosporidiaDB:CWI36_0268p0050"/>
<comment type="caution">
    <text evidence="6">The sequence shown here is derived from an EMBL/GenBank/DDBJ whole genome shotgun (WGS) entry which is preliminary data.</text>
</comment>
<evidence type="ECO:0000313" key="7">
    <source>
        <dbReference type="Proteomes" id="UP000293045"/>
    </source>
</evidence>
<keyword evidence="6" id="KW-0251">Elongation factor</keyword>
<keyword evidence="6" id="KW-0648">Protein biosynthesis</keyword>
<evidence type="ECO:0000256" key="3">
    <source>
        <dbReference type="ARBA" id="ARBA00023134"/>
    </source>
</evidence>
<dbReference type="EMBL" id="PIXR01002596">
    <property type="protein sequence ID" value="TBT98077.1"/>
    <property type="molecule type" value="Genomic_DNA"/>
</dbReference>
<dbReference type="AlphaFoldDB" id="A0A4Q9KTG9"/>
<dbReference type="Pfam" id="PF00009">
    <property type="entry name" value="GTP_EFTU"/>
    <property type="match status" value="1"/>
</dbReference>
<comment type="similarity">
    <text evidence="1">Belongs to the TRAFAC class translation factor GTPase superfamily. Classic translation factor GTPase family. EF-Tu/EF-1A subfamily.</text>
</comment>
<dbReference type="CDD" id="cd03693">
    <property type="entry name" value="EF1_alpha_II"/>
    <property type="match status" value="1"/>
</dbReference>
<evidence type="ECO:0000256" key="1">
    <source>
        <dbReference type="ARBA" id="ARBA00007249"/>
    </source>
</evidence>
<dbReference type="VEuPathDB" id="MicrosporidiaDB:CWI39_2596p0010"/>
<sequence>MATAFRRAINMCVIGHVDSGKSTTVGNLVYQLGFVGERVMEKLKNIAETKGKESFSYAFVTDTSDSERDRGITINNTLIHIKTSKFELNIIDCPGHKDFIKNMVTGAAQADVGIVIVPCAANEFEKAISGGTLKSHITISGIVGVKKLIVGINKTDAVPEGSQKQRFEEVRDEMKRIISKIHPDKDPIIIPISGYKGINIVEKGEKFSWFEGTMKEGQNIKTLEGAIDFQSVPERPIGKPLRMPIVSIHKISGIGTVYTGRVDAGVIKPGMQVTIQPADICAEIKSLEIHKEAQTEVMAGDNCGLALKSITKGDITQIKAGNVVSEAKNSPIVMFEGARAKIMIIDHPKGIKPGYCPVMDLGTHHVPVKLVKFLSKKAPGVKETITDPDLASKGDTLLCVIQPQKSTVMEVMTEYPSLAKFALRDGGAVVGIGAIEHRYSADEFKEVTGISAKTEGKGKVVDKKKAPVGRSKAPAG</sequence>
<dbReference type="PANTHER" id="PTHR23115">
    <property type="entry name" value="TRANSLATION FACTOR"/>
    <property type="match status" value="1"/>
</dbReference>
<dbReference type="Pfam" id="PF22594">
    <property type="entry name" value="GTP-eEF1A_C"/>
    <property type="match status" value="1"/>
</dbReference>
<dbReference type="InterPro" id="IPR027417">
    <property type="entry name" value="P-loop_NTPase"/>
</dbReference>
<dbReference type="Proteomes" id="UP000293045">
    <property type="component" value="Unassembled WGS sequence"/>
</dbReference>
<dbReference type="PRINTS" id="PR00315">
    <property type="entry name" value="ELONGATNFCT"/>
</dbReference>
<dbReference type="PROSITE" id="PS00301">
    <property type="entry name" value="G_TR_1"/>
    <property type="match status" value="1"/>
</dbReference>
<dbReference type="GO" id="GO:0003746">
    <property type="term" value="F:translation elongation factor activity"/>
    <property type="evidence" value="ECO:0007669"/>
    <property type="project" value="UniProtKB-KW"/>
</dbReference>
<dbReference type="SUPFAM" id="SSF50465">
    <property type="entry name" value="EF-Tu/eEF-1alpha/eIF2-gamma C-terminal domain"/>
    <property type="match status" value="1"/>
</dbReference>
<dbReference type="Gene3D" id="2.40.30.10">
    <property type="entry name" value="Translation factors"/>
    <property type="match status" value="2"/>
</dbReference>
<keyword evidence="3" id="KW-0342">GTP-binding</keyword>
<dbReference type="InterPro" id="IPR009000">
    <property type="entry name" value="Transl_B-barrel_sf"/>
</dbReference>
<dbReference type="CDD" id="cd01513">
    <property type="entry name" value="Translation_factor_III"/>
    <property type="match status" value="1"/>
</dbReference>